<dbReference type="Proteomes" id="UP000076567">
    <property type="component" value="Unassembled WGS sequence"/>
</dbReference>
<gene>
    <name evidence="1" type="ORF">AWM68_15950</name>
</gene>
<dbReference type="AlphaFoldDB" id="A0A165MTC4"/>
<dbReference type="EMBL" id="LRFC01000041">
    <property type="protein sequence ID" value="KZE63285.1"/>
    <property type="molecule type" value="Genomic_DNA"/>
</dbReference>
<accession>A0A165MTC4</accession>
<sequence>MNYYKSLVLFVVVFLFFTNNMYSVSAKNQPLSIEELYKKSGFKSDEALIREYEKKYRLKIGTPKKFPFIISDMFGKIDHTDKPPKLELAYINNKIPKDSLRIFIRPVLSKLQLREGDEIYHLKDGTKAIYRSNYGIAYVLEFQKNGVEYFIGIGKSTDKTITVNNLMEIAESIN</sequence>
<name>A0A165MTC4_9BACL</name>
<comment type="caution">
    <text evidence="1">The sequence shown here is derived from an EMBL/GenBank/DDBJ whole genome shotgun (WGS) entry which is preliminary data.</text>
</comment>
<reference evidence="2" key="1">
    <citation type="submission" date="2016-01" db="EMBL/GenBank/DDBJ databases">
        <title>Draft genome of Chromobacterium sp. F49.</title>
        <authorList>
            <person name="Hong K.W."/>
        </authorList>
    </citation>
    <scope>NUCLEOTIDE SEQUENCE [LARGE SCALE GENOMIC DNA]</scope>
    <source>
        <strain evidence="2">P7IIIA</strain>
    </source>
</reference>
<evidence type="ECO:0008006" key="3">
    <source>
        <dbReference type="Google" id="ProtNLM"/>
    </source>
</evidence>
<keyword evidence="2" id="KW-1185">Reference proteome</keyword>
<proteinExistence type="predicted"/>
<organism evidence="1 2">
    <name type="scientific">Fictibacillus phosphorivorans</name>
    <dbReference type="NCBI Taxonomy" id="1221500"/>
    <lineage>
        <taxon>Bacteria</taxon>
        <taxon>Bacillati</taxon>
        <taxon>Bacillota</taxon>
        <taxon>Bacilli</taxon>
        <taxon>Bacillales</taxon>
        <taxon>Fictibacillaceae</taxon>
        <taxon>Fictibacillus</taxon>
    </lineage>
</organism>
<evidence type="ECO:0000313" key="2">
    <source>
        <dbReference type="Proteomes" id="UP000076567"/>
    </source>
</evidence>
<evidence type="ECO:0000313" key="1">
    <source>
        <dbReference type="EMBL" id="KZE63285.1"/>
    </source>
</evidence>
<protein>
    <recommendedName>
        <fullName evidence="3">DUF4367 domain-containing protein</fullName>
    </recommendedName>
</protein>